<sequence length="183" mass="20347">MTKVAVLMAEGFEESETITIVDILRRAGLVCHTFAFSEGFVLGMQKMKIKADRIFGEEIKDYDMLVIPGGRPGGDNLRTNPEVIRLVRYFNAQHKYLAAMCSGTLVLKEADVIQGKQMTGYTGYAEKLEGAIFKDDVVVVDDHLITSQGPATPYPFAFKLAEVLGKDVRELKERMLYNFAGGK</sequence>
<dbReference type="GO" id="GO:0005737">
    <property type="term" value="C:cytoplasm"/>
    <property type="evidence" value="ECO:0007669"/>
    <property type="project" value="TreeGrafter"/>
</dbReference>
<gene>
    <name evidence="2" type="ORF">IAD15_05165</name>
</gene>
<dbReference type="SUPFAM" id="SSF52317">
    <property type="entry name" value="Class I glutamine amidotransferase-like"/>
    <property type="match status" value="1"/>
</dbReference>
<dbReference type="InterPro" id="IPR006287">
    <property type="entry name" value="DJ-1"/>
</dbReference>
<dbReference type="Proteomes" id="UP000824175">
    <property type="component" value="Unassembled WGS sequence"/>
</dbReference>
<evidence type="ECO:0000259" key="1">
    <source>
        <dbReference type="Pfam" id="PF01965"/>
    </source>
</evidence>
<dbReference type="CDD" id="cd03135">
    <property type="entry name" value="GATase1_DJ-1"/>
    <property type="match status" value="1"/>
</dbReference>
<reference evidence="2" key="1">
    <citation type="submission" date="2020-10" db="EMBL/GenBank/DDBJ databases">
        <authorList>
            <person name="Gilroy R."/>
        </authorList>
    </citation>
    <scope>NUCLEOTIDE SEQUENCE</scope>
    <source>
        <strain evidence="2">CHK195-11698</strain>
    </source>
</reference>
<evidence type="ECO:0000313" key="3">
    <source>
        <dbReference type="Proteomes" id="UP000824175"/>
    </source>
</evidence>
<evidence type="ECO:0000313" key="2">
    <source>
        <dbReference type="EMBL" id="HIU13440.1"/>
    </source>
</evidence>
<organism evidence="2 3">
    <name type="scientific">Candidatus Fimiplasma intestinipullorum</name>
    <dbReference type="NCBI Taxonomy" id="2840825"/>
    <lineage>
        <taxon>Bacteria</taxon>
        <taxon>Bacillati</taxon>
        <taxon>Bacillota</taxon>
        <taxon>Clostridia</taxon>
        <taxon>Eubacteriales</taxon>
        <taxon>Candidatus Fimiplasma</taxon>
    </lineage>
</organism>
<dbReference type="EMBL" id="DVMJ01000045">
    <property type="protein sequence ID" value="HIU13440.1"/>
    <property type="molecule type" value="Genomic_DNA"/>
</dbReference>
<dbReference type="Gene3D" id="3.40.50.880">
    <property type="match status" value="1"/>
</dbReference>
<name>A0A9D1HMU1_9FIRM</name>
<dbReference type="Pfam" id="PF01965">
    <property type="entry name" value="DJ-1_PfpI"/>
    <property type="match status" value="1"/>
</dbReference>
<feature type="domain" description="DJ-1/PfpI" evidence="1">
    <location>
        <begin position="3"/>
        <end position="162"/>
    </location>
</feature>
<dbReference type="PANTHER" id="PTHR48094:SF12">
    <property type="entry name" value="PARKINSON DISEASE PROTEIN 7 HOMOLOG"/>
    <property type="match status" value="1"/>
</dbReference>
<dbReference type="InterPro" id="IPR002818">
    <property type="entry name" value="DJ-1/PfpI"/>
</dbReference>
<dbReference type="PANTHER" id="PTHR48094">
    <property type="entry name" value="PROTEIN/NUCLEIC ACID DEGLYCASE DJ-1-RELATED"/>
    <property type="match status" value="1"/>
</dbReference>
<accession>A0A9D1HMU1</accession>
<proteinExistence type="predicted"/>
<dbReference type="InterPro" id="IPR050325">
    <property type="entry name" value="Prot/Nucl_acid_deglycase"/>
</dbReference>
<protein>
    <submittedName>
        <fullName evidence="2">DJ-1/PfpI family protein</fullName>
    </submittedName>
</protein>
<reference evidence="2" key="2">
    <citation type="journal article" date="2021" name="PeerJ">
        <title>Extensive microbial diversity within the chicken gut microbiome revealed by metagenomics and culture.</title>
        <authorList>
            <person name="Gilroy R."/>
            <person name="Ravi A."/>
            <person name="Getino M."/>
            <person name="Pursley I."/>
            <person name="Horton D.L."/>
            <person name="Alikhan N.F."/>
            <person name="Baker D."/>
            <person name="Gharbi K."/>
            <person name="Hall N."/>
            <person name="Watson M."/>
            <person name="Adriaenssens E.M."/>
            <person name="Foster-Nyarko E."/>
            <person name="Jarju S."/>
            <person name="Secka A."/>
            <person name="Antonio M."/>
            <person name="Oren A."/>
            <person name="Chaudhuri R.R."/>
            <person name="La Ragione R."/>
            <person name="Hildebrand F."/>
            <person name="Pallen M.J."/>
        </authorList>
    </citation>
    <scope>NUCLEOTIDE SEQUENCE</scope>
    <source>
        <strain evidence="2">CHK195-11698</strain>
    </source>
</reference>
<dbReference type="InterPro" id="IPR029062">
    <property type="entry name" value="Class_I_gatase-like"/>
</dbReference>
<dbReference type="AlphaFoldDB" id="A0A9D1HMU1"/>
<comment type="caution">
    <text evidence="2">The sequence shown here is derived from an EMBL/GenBank/DDBJ whole genome shotgun (WGS) entry which is preliminary data.</text>
</comment>
<dbReference type="NCBIfam" id="TIGR01383">
    <property type="entry name" value="not_thiJ"/>
    <property type="match status" value="1"/>
</dbReference>